<protein>
    <submittedName>
        <fullName evidence="2">DciA family protein</fullName>
    </submittedName>
</protein>
<feature type="region of interest" description="Disordered" evidence="1">
    <location>
        <begin position="1"/>
        <end position="35"/>
    </location>
</feature>
<dbReference type="Pfam" id="PF05258">
    <property type="entry name" value="DciA"/>
    <property type="match status" value="1"/>
</dbReference>
<comment type="caution">
    <text evidence="2">The sequence shown here is derived from an EMBL/GenBank/DDBJ whole genome shotgun (WGS) entry which is preliminary data.</text>
</comment>
<dbReference type="PIRSF" id="PIRSF032064">
    <property type="entry name" value="UCP032064"/>
    <property type="match status" value="1"/>
</dbReference>
<dbReference type="InterPro" id="IPR010593">
    <property type="entry name" value="DUF1159"/>
</dbReference>
<dbReference type="PANTHER" id="PTHR36456">
    <property type="entry name" value="UPF0232 PROTEIN SCO3875"/>
    <property type="match status" value="1"/>
</dbReference>
<evidence type="ECO:0000313" key="2">
    <source>
        <dbReference type="EMBL" id="MCI0753763.1"/>
    </source>
</evidence>
<reference evidence="2 3" key="1">
    <citation type="submission" date="2022-03" db="EMBL/GenBank/DDBJ databases">
        <title>Complete genome analysis of Roseomonas KG 17.1 : a prolific producer of plant growth promoters.</title>
        <authorList>
            <person name="Saadouli I."/>
            <person name="Najjari A."/>
            <person name="Mosbah A."/>
            <person name="Ouzari H.I."/>
        </authorList>
    </citation>
    <scope>NUCLEOTIDE SEQUENCE [LARGE SCALE GENOMIC DNA]</scope>
    <source>
        <strain evidence="2 3">KG17-1</strain>
    </source>
</reference>
<feature type="compositionally biased region" description="Basic and acidic residues" evidence="1">
    <location>
        <begin position="16"/>
        <end position="33"/>
    </location>
</feature>
<accession>A0ABS9W3H9</accession>
<keyword evidence="3" id="KW-1185">Reference proteome</keyword>
<evidence type="ECO:0000313" key="3">
    <source>
        <dbReference type="Proteomes" id="UP001201985"/>
    </source>
</evidence>
<dbReference type="InterPro" id="IPR007922">
    <property type="entry name" value="DciA-like"/>
</dbReference>
<organism evidence="2 3">
    <name type="scientific">Teichococcus vastitatis</name>
    <dbReference type="NCBI Taxonomy" id="2307076"/>
    <lineage>
        <taxon>Bacteria</taxon>
        <taxon>Pseudomonadati</taxon>
        <taxon>Pseudomonadota</taxon>
        <taxon>Alphaproteobacteria</taxon>
        <taxon>Acetobacterales</taxon>
        <taxon>Roseomonadaceae</taxon>
        <taxon>Roseomonas</taxon>
    </lineage>
</organism>
<proteinExistence type="predicted"/>
<dbReference type="EMBL" id="JALBUU010000004">
    <property type="protein sequence ID" value="MCI0753763.1"/>
    <property type="molecule type" value="Genomic_DNA"/>
</dbReference>
<gene>
    <name evidence="2" type="ORF">MON41_08315</name>
</gene>
<name>A0ABS9W3H9_9PROT</name>
<evidence type="ECO:0000256" key="1">
    <source>
        <dbReference type="SAM" id="MobiDB-lite"/>
    </source>
</evidence>
<sequence>MQQEDEARRRASPPRPEARKDEELPGWRPDRGLRPVGSLIPRLTKPVFRKRSPAAAHLMTDWPEIVGPVLAGQSMPQKLVSGTLVLRCSGPVAMELQHLAPLLISKINNTLGPGLVQRLRFVQGAVTPPAPAAQRPPQAVVPAPVEAALQDVPDPELRAALTRLAQGVYRRRG</sequence>
<dbReference type="PANTHER" id="PTHR36456:SF1">
    <property type="entry name" value="UPF0232 PROTEIN SCO3875"/>
    <property type="match status" value="1"/>
</dbReference>
<dbReference type="RefSeq" id="WP_120008034.1">
    <property type="nucleotide sequence ID" value="NZ_JALBUU010000004.1"/>
</dbReference>
<dbReference type="Proteomes" id="UP001201985">
    <property type="component" value="Unassembled WGS sequence"/>
</dbReference>